<protein>
    <submittedName>
        <fullName evidence="1">Uncharacterized protein</fullName>
    </submittedName>
</protein>
<dbReference type="Proteomes" id="UP000011991">
    <property type="component" value="Unassembled WGS sequence"/>
</dbReference>
<organism evidence="1 2">
    <name type="scientific">Rhodopirellula maiorica SM1</name>
    <dbReference type="NCBI Taxonomy" id="1265738"/>
    <lineage>
        <taxon>Bacteria</taxon>
        <taxon>Pseudomonadati</taxon>
        <taxon>Planctomycetota</taxon>
        <taxon>Planctomycetia</taxon>
        <taxon>Pirellulales</taxon>
        <taxon>Pirellulaceae</taxon>
        <taxon>Novipirellula</taxon>
    </lineage>
</organism>
<keyword evidence="2" id="KW-1185">Reference proteome</keyword>
<sequence>MVGGTESAACDCEILIAITAKPTRTLDHNPKNLKRKNSEQFIQSHFREVGASV</sequence>
<proteinExistence type="predicted"/>
<gene>
    <name evidence="1" type="ORF">RMSM_03603</name>
</gene>
<accession>M5RJW0</accession>
<comment type="caution">
    <text evidence="1">The sequence shown here is derived from an EMBL/GenBank/DDBJ whole genome shotgun (WGS) entry which is preliminary data.</text>
</comment>
<dbReference type="EMBL" id="ANOG01000517">
    <property type="protein sequence ID" value="EMI19476.1"/>
    <property type="molecule type" value="Genomic_DNA"/>
</dbReference>
<evidence type="ECO:0000313" key="1">
    <source>
        <dbReference type="EMBL" id="EMI19476.1"/>
    </source>
</evidence>
<evidence type="ECO:0000313" key="2">
    <source>
        <dbReference type="Proteomes" id="UP000011991"/>
    </source>
</evidence>
<name>M5RJW0_9BACT</name>
<reference evidence="1 2" key="1">
    <citation type="journal article" date="2013" name="Mar. Genomics">
        <title>Expression of sulfatases in Rhodopirellula baltica and the diversity of sulfatases in the genus Rhodopirellula.</title>
        <authorList>
            <person name="Wegner C.E."/>
            <person name="Richter-Heitmann T."/>
            <person name="Klindworth A."/>
            <person name="Klockow C."/>
            <person name="Richter M."/>
            <person name="Achstetter T."/>
            <person name="Glockner F.O."/>
            <person name="Harder J."/>
        </authorList>
    </citation>
    <scope>NUCLEOTIDE SEQUENCE [LARGE SCALE GENOMIC DNA]</scope>
    <source>
        <strain evidence="1 2">SM1</strain>
    </source>
</reference>
<dbReference type="AlphaFoldDB" id="M5RJW0"/>